<feature type="domain" description="ABC transporter" evidence="3">
    <location>
        <begin position="17"/>
        <end position="91"/>
    </location>
</feature>
<keyword evidence="2" id="KW-0813">Transport</keyword>
<evidence type="ECO:0000256" key="1">
    <source>
        <dbReference type="ARBA" id="ARBA00005417"/>
    </source>
</evidence>
<evidence type="ECO:0000313" key="4">
    <source>
        <dbReference type="EMBL" id="GAH56137.1"/>
    </source>
</evidence>
<organism evidence="4">
    <name type="scientific">marine sediment metagenome</name>
    <dbReference type="NCBI Taxonomy" id="412755"/>
    <lineage>
        <taxon>unclassified sequences</taxon>
        <taxon>metagenomes</taxon>
        <taxon>ecological metagenomes</taxon>
    </lineage>
</organism>
<comment type="similarity">
    <text evidence="1">Belongs to the ABC transporter superfamily.</text>
</comment>
<dbReference type="GO" id="GO:0005524">
    <property type="term" value="F:ATP binding"/>
    <property type="evidence" value="ECO:0007669"/>
    <property type="project" value="InterPro"/>
</dbReference>
<reference evidence="4" key="1">
    <citation type="journal article" date="2014" name="Front. Microbiol.">
        <title>High frequency of phylogenetically diverse reductive dehalogenase-homologous genes in deep subseafloor sedimentary metagenomes.</title>
        <authorList>
            <person name="Kawai M."/>
            <person name="Futagami T."/>
            <person name="Toyoda A."/>
            <person name="Takaki Y."/>
            <person name="Nishi S."/>
            <person name="Hori S."/>
            <person name="Arai W."/>
            <person name="Tsubouchi T."/>
            <person name="Morono Y."/>
            <person name="Uchiyama I."/>
            <person name="Ito T."/>
            <person name="Fujiyama A."/>
            <person name="Inagaki F."/>
            <person name="Takami H."/>
        </authorList>
    </citation>
    <scope>NUCLEOTIDE SEQUENCE</scope>
    <source>
        <strain evidence="4">Expedition CK06-06</strain>
    </source>
</reference>
<dbReference type="InterPro" id="IPR003439">
    <property type="entry name" value="ABC_transporter-like_ATP-bd"/>
</dbReference>
<sequence>MIKVVNLRKSYGRLEALKSISFEVDKGSVFGFIGRNGAGKTTTMNILTGLIRFNEGEIFIKGKDFLKNKQELIRSIGYLPETPTFYNYMNAYEYLNF</sequence>
<comment type="caution">
    <text evidence="4">The sequence shown here is derived from an EMBL/GenBank/DDBJ whole genome shotgun (WGS) entry which is preliminary data.</text>
</comment>
<dbReference type="PANTHER" id="PTHR43335">
    <property type="entry name" value="ABC TRANSPORTER, ATP-BINDING PROTEIN"/>
    <property type="match status" value="1"/>
</dbReference>
<name>X1GFZ8_9ZZZZ</name>
<dbReference type="Gene3D" id="3.40.50.300">
    <property type="entry name" value="P-loop containing nucleotide triphosphate hydrolases"/>
    <property type="match status" value="1"/>
</dbReference>
<evidence type="ECO:0000256" key="2">
    <source>
        <dbReference type="ARBA" id="ARBA00022448"/>
    </source>
</evidence>
<dbReference type="EMBL" id="BARU01023694">
    <property type="protein sequence ID" value="GAH56137.1"/>
    <property type="molecule type" value="Genomic_DNA"/>
</dbReference>
<proteinExistence type="inferred from homology"/>
<feature type="non-terminal residue" evidence="4">
    <location>
        <position position="97"/>
    </location>
</feature>
<dbReference type="GO" id="GO:0016887">
    <property type="term" value="F:ATP hydrolysis activity"/>
    <property type="evidence" value="ECO:0007669"/>
    <property type="project" value="InterPro"/>
</dbReference>
<accession>X1GFZ8</accession>
<evidence type="ECO:0000259" key="3">
    <source>
        <dbReference type="Pfam" id="PF00005"/>
    </source>
</evidence>
<dbReference type="Pfam" id="PF00005">
    <property type="entry name" value="ABC_tran"/>
    <property type="match status" value="1"/>
</dbReference>
<protein>
    <recommendedName>
        <fullName evidence="3">ABC transporter domain-containing protein</fullName>
    </recommendedName>
</protein>
<gene>
    <name evidence="4" type="ORF">S03H2_38433</name>
</gene>
<dbReference type="AlphaFoldDB" id="X1GFZ8"/>
<dbReference type="InterPro" id="IPR027417">
    <property type="entry name" value="P-loop_NTPase"/>
</dbReference>
<dbReference type="SUPFAM" id="SSF52540">
    <property type="entry name" value="P-loop containing nucleoside triphosphate hydrolases"/>
    <property type="match status" value="1"/>
</dbReference>